<evidence type="ECO:0000256" key="1">
    <source>
        <dbReference type="ARBA" id="ARBA00003456"/>
    </source>
</evidence>
<dbReference type="InterPro" id="IPR035968">
    <property type="entry name" value="ATP_synth_F1_ATPase_gsu"/>
</dbReference>
<evidence type="ECO:0000256" key="3">
    <source>
        <dbReference type="ARBA" id="ARBA00007681"/>
    </source>
</evidence>
<dbReference type="PANTHER" id="PTHR11693">
    <property type="entry name" value="ATP SYNTHASE GAMMA CHAIN"/>
    <property type="match status" value="1"/>
</dbReference>
<comment type="caution">
    <text evidence="12">The sequence shown here is derived from an EMBL/GenBank/DDBJ whole genome shotgun (WGS) entry which is preliminary data.</text>
</comment>
<evidence type="ECO:0000313" key="12">
    <source>
        <dbReference type="EMBL" id="NIK74559.1"/>
    </source>
</evidence>
<name>A0A846MSZ3_9BACT</name>
<dbReference type="InterPro" id="IPR000131">
    <property type="entry name" value="ATP_synth_F1_gsu"/>
</dbReference>
<dbReference type="GO" id="GO:0042777">
    <property type="term" value="P:proton motive force-driven plasma membrane ATP synthesis"/>
    <property type="evidence" value="ECO:0007669"/>
    <property type="project" value="UniProtKB-UniRule"/>
</dbReference>
<comment type="similarity">
    <text evidence="3 11">Belongs to the ATPase gamma chain family.</text>
</comment>
<keyword evidence="7 11" id="KW-0472">Membrane</keyword>
<comment type="subcellular location">
    <subcellularLocation>
        <location evidence="11">Cell membrane</location>
        <topology evidence="11">Peripheral membrane protein</topology>
    </subcellularLocation>
    <subcellularLocation>
        <location evidence="2">Membrane</location>
        <topology evidence="2">Peripheral membrane protein</topology>
    </subcellularLocation>
    <subcellularLocation>
        <location evidence="10">Thylakoid</location>
    </subcellularLocation>
</comment>
<dbReference type="RefSeq" id="WP_166920444.1">
    <property type="nucleotide sequence ID" value="NZ_JAASRN010000003.1"/>
</dbReference>
<dbReference type="FunFam" id="1.10.287.80:FF:000003">
    <property type="entry name" value="ATP synthase gamma chain, chloroplastic"/>
    <property type="match status" value="1"/>
</dbReference>
<keyword evidence="6 11" id="KW-0406">Ion transport</keyword>
<dbReference type="PRINTS" id="PR00126">
    <property type="entry name" value="ATPASEGAMMA"/>
</dbReference>
<evidence type="ECO:0000256" key="9">
    <source>
        <dbReference type="ARBA" id="ARBA00023310"/>
    </source>
</evidence>
<evidence type="ECO:0000256" key="2">
    <source>
        <dbReference type="ARBA" id="ARBA00004170"/>
    </source>
</evidence>
<dbReference type="GO" id="GO:0045259">
    <property type="term" value="C:proton-transporting ATP synthase complex"/>
    <property type="evidence" value="ECO:0007669"/>
    <property type="project" value="UniProtKB-KW"/>
</dbReference>
<dbReference type="PROSITE" id="PS00153">
    <property type="entry name" value="ATPASE_GAMMA"/>
    <property type="match status" value="1"/>
</dbReference>
<dbReference type="CDD" id="cd12151">
    <property type="entry name" value="F1-ATPase_gamma"/>
    <property type="match status" value="1"/>
</dbReference>
<dbReference type="InterPro" id="IPR023632">
    <property type="entry name" value="ATP_synth_F1_gsu_CS"/>
</dbReference>
<gene>
    <name evidence="11" type="primary">atpG</name>
    <name evidence="12" type="ORF">FHS56_002084</name>
</gene>
<keyword evidence="8 11" id="KW-0139">CF(1)</keyword>
<reference evidence="12 13" key="1">
    <citation type="submission" date="2020-03" db="EMBL/GenBank/DDBJ databases">
        <title>Genomic Encyclopedia of Type Strains, Phase IV (KMG-IV): sequencing the most valuable type-strain genomes for metagenomic binning, comparative biology and taxonomic classification.</title>
        <authorList>
            <person name="Goeker M."/>
        </authorList>
    </citation>
    <scope>NUCLEOTIDE SEQUENCE [LARGE SCALE GENOMIC DNA]</scope>
    <source>
        <strain evidence="12 13">DSM 5718</strain>
    </source>
</reference>
<evidence type="ECO:0000256" key="5">
    <source>
        <dbReference type="ARBA" id="ARBA00022781"/>
    </source>
</evidence>
<dbReference type="Pfam" id="PF00231">
    <property type="entry name" value="ATP-synt"/>
    <property type="match status" value="1"/>
</dbReference>
<evidence type="ECO:0000256" key="4">
    <source>
        <dbReference type="ARBA" id="ARBA00022448"/>
    </source>
</evidence>
<keyword evidence="9 11" id="KW-0066">ATP synthesis</keyword>
<protein>
    <recommendedName>
        <fullName evidence="11">ATP synthase gamma chain</fullName>
    </recommendedName>
    <alternativeName>
        <fullName evidence="11">ATP synthase F1 sector gamma subunit</fullName>
    </alternativeName>
    <alternativeName>
        <fullName evidence="11">F-ATPase gamma subunit</fullName>
    </alternativeName>
</protein>
<dbReference type="Gene3D" id="1.10.287.80">
    <property type="entry name" value="ATP synthase, gamma subunit, helix hairpin domain"/>
    <property type="match status" value="1"/>
</dbReference>
<dbReference type="AlphaFoldDB" id="A0A846MSZ3"/>
<comment type="subunit">
    <text evidence="11">F-type ATPases have 2 components, CF(1) - the catalytic core - and CF(0) - the membrane proton channel. CF(1) has five subunits: alpha(3), beta(3), gamma(1), delta(1), epsilon(1). CF(0) has three main subunits: a, b and c.</text>
</comment>
<keyword evidence="13" id="KW-1185">Reference proteome</keyword>
<proteinExistence type="inferred from homology"/>
<evidence type="ECO:0000256" key="6">
    <source>
        <dbReference type="ARBA" id="ARBA00023065"/>
    </source>
</evidence>
<dbReference type="HAMAP" id="MF_00815">
    <property type="entry name" value="ATP_synth_gamma_bact"/>
    <property type="match status" value="1"/>
</dbReference>
<evidence type="ECO:0000313" key="13">
    <source>
        <dbReference type="Proteomes" id="UP000537126"/>
    </source>
</evidence>
<evidence type="ECO:0000256" key="8">
    <source>
        <dbReference type="ARBA" id="ARBA00023196"/>
    </source>
</evidence>
<keyword evidence="4 11" id="KW-0813">Transport</keyword>
<keyword evidence="5 11" id="KW-0375">Hydrogen ion transport</keyword>
<dbReference type="NCBIfam" id="TIGR01146">
    <property type="entry name" value="ATPsyn_F1gamma"/>
    <property type="match status" value="1"/>
</dbReference>
<dbReference type="EMBL" id="JAASRN010000003">
    <property type="protein sequence ID" value="NIK74559.1"/>
    <property type="molecule type" value="Genomic_DNA"/>
</dbReference>
<evidence type="ECO:0000256" key="11">
    <source>
        <dbReference type="HAMAP-Rule" id="MF_00815"/>
    </source>
</evidence>
<organism evidence="12 13">
    <name type="scientific">Thermonema lapsum</name>
    <dbReference type="NCBI Taxonomy" id="28195"/>
    <lineage>
        <taxon>Bacteria</taxon>
        <taxon>Pseudomonadati</taxon>
        <taxon>Bacteroidota</taxon>
        <taxon>Cytophagia</taxon>
        <taxon>Cytophagales</taxon>
        <taxon>Thermonemataceae</taxon>
        <taxon>Thermonema</taxon>
    </lineage>
</organism>
<evidence type="ECO:0000256" key="7">
    <source>
        <dbReference type="ARBA" id="ARBA00023136"/>
    </source>
</evidence>
<dbReference type="GO" id="GO:0005886">
    <property type="term" value="C:plasma membrane"/>
    <property type="evidence" value="ECO:0007669"/>
    <property type="project" value="UniProtKB-SubCell"/>
</dbReference>
<dbReference type="GO" id="GO:0046933">
    <property type="term" value="F:proton-transporting ATP synthase activity, rotational mechanism"/>
    <property type="evidence" value="ECO:0007669"/>
    <property type="project" value="UniProtKB-UniRule"/>
</dbReference>
<dbReference type="GO" id="GO:0005524">
    <property type="term" value="F:ATP binding"/>
    <property type="evidence" value="ECO:0007669"/>
    <property type="project" value="UniProtKB-UniRule"/>
</dbReference>
<dbReference type="PANTHER" id="PTHR11693:SF22">
    <property type="entry name" value="ATP SYNTHASE SUBUNIT GAMMA, MITOCHONDRIAL"/>
    <property type="match status" value="1"/>
</dbReference>
<dbReference type="Gene3D" id="3.40.1380.10">
    <property type="match status" value="1"/>
</dbReference>
<evidence type="ECO:0000256" key="10">
    <source>
        <dbReference type="ARBA" id="ARBA00060385"/>
    </source>
</evidence>
<sequence>MASLKEIRNRIRSVISTQQITKAMKMVAAAKLRRAQDRILRMRPYAQSLKGILQNLSANLDASQIQSPYLEERPVERVLLIVLTSDRGLCGAFNNNLAKVAQQAIHQQYEAQYQAGKLDLLCIGKKGYEYFVRRGYSVVHPEYVDLFTRLDFDHVLTVAEQLLSWYAQGTYDRIDVFYNEFKNVATQIPRQEQLLPASADMADNTAQAGTSMEYILEPSAEAIVTDLIPQIIKVQFFKALLESNAAEQGARMMAMDKATENAGELLRTLRLTYNRTRQAVITKEIIEIVSGARALEEA</sequence>
<keyword evidence="11" id="KW-1003">Cell membrane</keyword>
<dbReference type="Proteomes" id="UP000537126">
    <property type="component" value="Unassembled WGS sequence"/>
</dbReference>
<comment type="function">
    <text evidence="1 11">Produces ATP from ADP in the presence of a proton gradient across the membrane. The gamma chain is believed to be important in regulating ATPase activity and the flow of protons through the CF(0) complex.</text>
</comment>
<accession>A0A846MSZ3</accession>
<dbReference type="SUPFAM" id="SSF52943">
    <property type="entry name" value="ATP synthase (F1-ATPase), gamma subunit"/>
    <property type="match status" value="1"/>
</dbReference>
<dbReference type="GO" id="GO:0009579">
    <property type="term" value="C:thylakoid"/>
    <property type="evidence" value="ECO:0007669"/>
    <property type="project" value="UniProtKB-SubCell"/>
</dbReference>